<evidence type="ECO:0008006" key="5">
    <source>
        <dbReference type="Google" id="ProtNLM"/>
    </source>
</evidence>
<dbReference type="AlphaFoldDB" id="A0A8J4Q1N2"/>
<evidence type="ECO:0000256" key="2">
    <source>
        <dbReference type="SAM" id="SignalP"/>
    </source>
</evidence>
<proteinExistence type="predicted"/>
<evidence type="ECO:0000313" key="3">
    <source>
        <dbReference type="EMBL" id="KAF2077615.1"/>
    </source>
</evidence>
<evidence type="ECO:0000313" key="4">
    <source>
        <dbReference type="Proteomes" id="UP000695562"/>
    </source>
</evidence>
<feature type="chain" id="PRO_5035224819" description="Blue (type 1) copper domain-containing protein" evidence="2">
    <location>
        <begin position="22"/>
        <end position="215"/>
    </location>
</feature>
<keyword evidence="2" id="KW-0732">Signal</keyword>
<dbReference type="Gene3D" id="2.60.40.420">
    <property type="entry name" value="Cupredoxins - blue copper proteins"/>
    <property type="match status" value="1"/>
</dbReference>
<dbReference type="EMBL" id="AJWJ01000024">
    <property type="protein sequence ID" value="KAF2077615.1"/>
    <property type="molecule type" value="Genomic_DNA"/>
</dbReference>
<sequence>MRFSKLLIAVIMGCMMACVFSTEYTIPWSGPDVPRDKTIQVGDTLIFQPNDGLNHTVTSTDTPMLFDSGEIGNPSHPTFVYVFNTAGTYHFFCKIHGDNAFVLTVVDDSPATSSETATTAPTTSTETTAPTTTSTETTAPTGSHSAASHAGSSSPSTPTKAPTNSSAESITQPPKSTVAPPAAEEHKSSEHSSAAFTKLNPILLVAFIVLSVFMF</sequence>
<feature type="region of interest" description="Disordered" evidence="1">
    <location>
        <begin position="111"/>
        <end position="193"/>
    </location>
</feature>
<feature type="compositionally biased region" description="Low complexity" evidence="1">
    <location>
        <begin position="111"/>
        <end position="167"/>
    </location>
</feature>
<reference evidence="3" key="1">
    <citation type="submission" date="2020-01" db="EMBL/GenBank/DDBJ databases">
        <title>Development of genomics and gene disruption for Polysphondylium violaceum indicates a role for the polyketide synthase stlB in stalk morphogenesis.</title>
        <authorList>
            <person name="Narita B."/>
            <person name="Kawabe Y."/>
            <person name="Kin K."/>
            <person name="Saito T."/>
            <person name="Gibbs R."/>
            <person name="Kuspa A."/>
            <person name="Muzny D."/>
            <person name="Queller D."/>
            <person name="Richards S."/>
            <person name="Strassman J."/>
            <person name="Sucgang R."/>
            <person name="Worley K."/>
            <person name="Schaap P."/>
        </authorList>
    </citation>
    <scope>NUCLEOTIDE SEQUENCE</scope>
    <source>
        <strain evidence="3">QSvi11</strain>
    </source>
</reference>
<evidence type="ECO:0000256" key="1">
    <source>
        <dbReference type="SAM" id="MobiDB-lite"/>
    </source>
</evidence>
<gene>
    <name evidence="3" type="ORF">CYY_001078</name>
</gene>
<dbReference type="SUPFAM" id="SSF49503">
    <property type="entry name" value="Cupredoxins"/>
    <property type="match status" value="1"/>
</dbReference>
<name>A0A8J4Q1N2_9MYCE</name>
<feature type="signal peptide" evidence="2">
    <location>
        <begin position="1"/>
        <end position="21"/>
    </location>
</feature>
<comment type="caution">
    <text evidence="3">The sequence shown here is derived from an EMBL/GenBank/DDBJ whole genome shotgun (WGS) entry which is preliminary data.</text>
</comment>
<dbReference type="InterPro" id="IPR008972">
    <property type="entry name" value="Cupredoxin"/>
</dbReference>
<dbReference type="Proteomes" id="UP000695562">
    <property type="component" value="Unassembled WGS sequence"/>
</dbReference>
<organism evidence="3 4">
    <name type="scientific">Polysphondylium violaceum</name>
    <dbReference type="NCBI Taxonomy" id="133409"/>
    <lineage>
        <taxon>Eukaryota</taxon>
        <taxon>Amoebozoa</taxon>
        <taxon>Evosea</taxon>
        <taxon>Eumycetozoa</taxon>
        <taxon>Dictyostelia</taxon>
        <taxon>Dictyosteliales</taxon>
        <taxon>Dictyosteliaceae</taxon>
        <taxon>Polysphondylium</taxon>
    </lineage>
</organism>
<keyword evidence="4" id="KW-1185">Reference proteome</keyword>
<accession>A0A8J4Q1N2</accession>
<protein>
    <recommendedName>
        <fullName evidence="5">Blue (type 1) copper domain-containing protein</fullName>
    </recommendedName>
</protein>